<dbReference type="Pfam" id="PF00232">
    <property type="entry name" value="Glyco_hydro_1"/>
    <property type="match status" value="1"/>
</dbReference>
<comment type="pathway">
    <text evidence="2">Glycan metabolism; cellulose degradation.</text>
</comment>
<feature type="binding site" evidence="11">
    <location>
        <position position="385"/>
    </location>
    <ligand>
        <name>substrate</name>
    </ligand>
</feature>
<feature type="active site" description="Nucleophile" evidence="10 12">
    <location>
        <position position="338"/>
    </location>
</feature>
<feature type="binding site" evidence="11">
    <location>
        <position position="18"/>
    </location>
    <ligand>
        <name>substrate</name>
    </ligand>
</feature>
<dbReference type="PANTHER" id="PTHR10353:SF36">
    <property type="entry name" value="LP05116P"/>
    <property type="match status" value="1"/>
</dbReference>
<comment type="similarity">
    <text evidence="3 13">Belongs to the glycosyl hydrolase 1 family.</text>
</comment>
<dbReference type="GO" id="GO:0005829">
    <property type="term" value="C:cytosol"/>
    <property type="evidence" value="ECO:0007669"/>
    <property type="project" value="TreeGrafter"/>
</dbReference>
<evidence type="ECO:0000256" key="3">
    <source>
        <dbReference type="ARBA" id="ARBA00010838"/>
    </source>
</evidence>
<gene>
    <name evidence="14" type="primary">bglA</name>
    <name evidence="14" type="ORF">TTHNP4_00241</name>
</gene>
<evidence type="ECO:0000256" key="6">
    <source>
        <dbReference type="ARBA" id="ARBA00023001"/>
    </source>
</evidence>
<evidence type="ECO:0000256" key="8">
    <source>
        <dbReference type="ARBA" id="ARBA00023295"/>
    </source>
</evidence>
<proteinExistence type="inferred from homology"/>
<dbReference type="RefSeq" id="WP_124105703.1">
    <property type="nucleotide sequence ID" value="NZ_LR027520.1"/>
</dbReference>
<dbReference type="Gene3D" id="3.20.20.80">
    <property type="entry name" value="Glycosidases"/>
    <property type="match status" value="1"/>
</dbReference>
<dbReference type="GO" id="GO:0030245">
    <property type="term" value="P:cellulose catabolic process"/>
    <property type="evidence" value="ECO:0007669"/>
    <property type="project" value="UniProtKB-KW"/>
</dbReference>
<dbReference type="InterPro" id="IPR018120">
    <property type="entry name" value="Glyco_hydro_1_AS"/>
</dbReference>
<keyword evidence="14" id="KW-0614">Plasmid</keyword>
<keyword evidence="5 13" id="KW-0378">Hydrolase</keyword>
<evidence type="ECO:0000256" key="9">
    <source>
        <dbReference type="ARBA" id="ARBA00023326"/>
    </source>
</evidence>
<dbReference type="SUPFAM" id="SSF51445">
    <property type="entry name" value="(Trans)glycosidases"/>
    <property type="match status" value="1"/>
</dbReference>
<dbReference type="InterPro" id="IPR001360">
    <property type="entry name" value="Glyco_hydro_1"/>
</dbReference>
<evidence type="ECO:0000256" key="12">
    <source>
        <dbReference type="PROSITE-ProRule" id="PRU10055"/>
    </source>
</evidence>
<comment type="catalytic activity">
    <reaction evidence="1 13">
        <text>Hydrolysis of terminal, non-reducing beta-D-glucosyl residues with release of beta-D-glucose.</text>
        <dbReference type="EC" id="3.2.1.21"/>
    </reaction>
</comment>
<protein>
    <recommendedName>
        <fullName evidence="4 13">Beta-glucosidase</fullName>
        <ecNumber evidence="4 13">3.2.1.21</ecNumber>
    </recommendedName>
</protein>
<dbReference type="AlphaFoldDB" id="A0A3P4AY36"/>
<keyword evidence="8 13" id="KW-0326">Glycosidase</keyword>
<feature type="binding site" evidence="11">
    <location>
        <position position="284"/>
    </location>
    <ligand>
        <name>substrate</name>
    </ligand>
</feature>
<evidence type="ECO:0000256" key="7">
    <source>
        <dbReference type="ARBA" id="ARBA00023277"/>
    </source>
</evidence>
<keyword evidence="9" id="KW-0624">Polysaccharide degradation</keyword>
<dbReference type="EC" id="3.2.1.21" evidence="4 13"/>
<feature type="binding site" evidence="11">
    <location>
        <position position="119"/>
    </location>
    <ligand>
        <name>substrate</name>
    </ligand>
</feature>
<sequence length="436" mass="49033">MAENAEKFLWGVATSAYQIEGATQEDGRGPSIWDAFARRPGAIRDGSTGEPACDHYHRYEEDIALMQSLGVGVYRFSVAWPRILPEGRGRINPKGLAFYDRLVDRLLAAGITPFLTLYHWDLPQALEDRGGWRSRETAFAFAEYAEAVARALADRVPFFATLNEPWCSAFLGHWTGEHAPGLRNLEAALRAAHHLLLGHGLAVEALRAAGTKRVGIVLNFAPVYGEDPEAVDVADRYHNRYFLDPILGRGYPESPFQDSPPVPILSRDLELVARPLDFLGVNYYAPVRVAPGTGPLPVRYLPPEGPVTAMGWEVYPEGLYHLLKRLGREVPWPLYITENGAAYPDLWTGEAVVEDPERVAYLEAHVEAALRAREEGVDLRGYFVWSLMDNFEWAFGYTRRFGLYYVDFPSQRRIPKRSALWYRERIARAQTGGSAR</sequence>
<dbReference type="PROSITE" id="PS00572">
    <property type="entry name" value="GLYCOSYL_HYDROL_F1_1"/>
    <property type="match status" value="1"/>
</dbReference>
<keyword evidence="7" id="KW-0119">Carbohydrate metabolism</keyword>
<dbReference type="InterPro" id="IPR033132">
    <property type="entry name" value="GH_1_N_CS"/>
</dbReference>
<evidence type="ECO:0000313" key="15">
    <source>
        <dbReference type="Proteomes" id="UP000279841"/>
    </source>
</evidence>
<evidence type="ECO:0000256" key="5">
    <source>
        <dbReference type="ARBA" id="ARBA00022801"/>
    </source>
</evidence>
<dbReference type="Proteomes" id="UP000279841">
    <property type="component" value="Plasmid 4"/>
</dbReference>
<evidence type="ECO:0000313" key="14">
    <source>
        <dbReference type="EMBL" id="VCU54833.1"/>
    </source>
</evidence>
<evidence type="ECO:0000256" key="13">
    <source>
        <dbReference type="RuleBase" id="RU361175"/>
    </source>
</evidence>
<evidence type="ECO:0000256" key="11">
    <source>
        <dbReference type="PIRSR" id="PIRSR617736-2"/>
    </source>
</evidence>
<dbReference type="PRINTS" id="PR00131">
    <property type="entry name" value="GLHYDRLASE1"/>
</dbReference>
<dbReference type="InterPro" id="IPR017736">
    <property type="entry name" value="Glyco_hydro_1_beta-glucosidase"/>
</dbReference>
<dbReference type="EMBL" id="LR027520">
    <property type="protein sequence ID" value="VCU54833.1"/>
    <property type="molecule type" value="Genomic_DNA"/>
</dbReference>
<name>A0A3P4AY36_THETH</name>
<geneLocation type="plasmid" evidence="14 15">
    <name>4</name>
</geneLocation>
<dbReference type="FunFam" id="3.20.20.80:FF:000004">
    <property type="entry name" value="Beta-glucosidase 6-phospho-beta-glucosidase"/>
    <property type="match status" value="1"/>
</dbReference>
<feature type="binding site" evidence="11">
    <location>
        <begin position="392"/>
        <end position="393"/>
    </location>
    <ligand>
        <name>substrate</name>
    </ligand>
</feature>
<dbReference type="PANTHER" id="PTHR10353">
    <property type="entry name" value="GLYCOSYL HYDROLASE"/>
    <property type="match status" value="1"/>
</dbReference>
<evidence type="ECO:0000256" key="2">
    <source>
        <dbReference type="ARBA" id="ARBA00004987"/>
    </source>
</evidence>
<evidence type="ECO:0000256" key="4">
    <source>
        <dbReference type="ARBA" id="ARBA00012744"/>
    </source>
</evidence>
<dbReference type="NCBIfam" id="TIGR03356">
    <property type="entry name" value="BGL"/>
    <property type="match status" value="1"/>
</dbReference>
<dbReference type="SMR" id="A0A3P4AY36"/>
<organism evidence="14 15">
    <name type="scientific">Thermus thermophilus</name>
    <dbReference type="NCBI Taxonomy" id="274"/>
    <lineage>
        <taxon>Bacteria</taxon>
        <taxon>Thermotogati</taxon>
        <taxon>Deinococcota</taxon>
        <taxon>Deinococci</taxon>
        <taxon>Thermales</taxon>
        <taxon>Thermaceae</taxon>
        <taxon>Thermus</taxon>
    </lineage>
</organism>
<feature type="active site" description="Proton donor" evidence="10">
    <location>
        <position position="164"/>
    </location>
</feature>
<reference evidence="14 15" key="1">
    <citation type="submission" date="2018-10" db="EMBL/GenBank/DDBJ databases">
        <authorList>
            <person name="Peiro R."/>
            <person name="Begona"/>
            <person name="Cbmso G."/>
            <person name="Lopez M."/>
            <person name="Gonzalez S."/>
            <person name="Sacristan E."/>
            <person name="Castillo E."/>
        </authorList>
    </citation>
    <scope>NUCLEOTIDE SEQUENCE [LARGE SCALE GENOMIC DNA]</scope>
    <source>
        <strain evidence="14">TTHNAR1</strain>
        <plasmid evidence="15">4</plasmid>
    </source>
</reference>
<dbReference type="InterPro" id="IPR017853">
    <property type="entry name" value="GH"/>
</dbReference>
<evidence type="ECO:0000256" key="1">
    <source>
        <dbReference type="ARBA" id="ARBA00000448"/>
    </source>
</evidence>
<dbReference type="PROSITE" id="PS00653">
    <property type="entry name" value="GLYCOSYL_HYDROL_F1_2"/>
    <property type="match status" value="1"/>
</dbReference>
<dbReference type="GO" id="GO:0008422">
    <property type="term" value="F:beta-glucosidase activity"/>
    <property type="evidence" value="ECO:0007669"/>
    <property type="project" value="UniProtKB-EC"/>
</dbReference>
<accession>A0A3P4AY36</accession>
<evidence type="ECO:0000256" key="10">
    <source>
        <dbReference type="PIRSR" id="PIRSR617736-1"/>
    </source>
</evidence>
<keyword evidence="6" id="KW-0136">Cellulose degradation</keyword>
<feature type="binding site" evidence="11">
    <location>
        <position position="163"/>
    </location>
    <ligand>
        <name>substrate</name>
    </ligand>
</feature>